<dbReference type="SUPFAM" id="SSF48726">
    <property type="entry name" value="Immunoglobulin"/>
    <property type="match status" value="1"/>
</dbReference>
<comment type="function">
    <text evidence="2">Probable guanine nucleotide exchange factor. Putative effector of Ras and/or Rap. Associates with the GTP-bound form of Rap 1A and H-Ras in vitro.</text>
</comment>
<proteinExistence type="predicted"/>
<evidence type="ECO:0000256" key="3">
    <source>
        <dbReference type="ARBA" id="ARBA00064083"/>
    </source>
</evidence>
<evidence type="ECO:0000256" key="5">
    <source>
        <dbReference type="ARBA" id="ARBA00081366"/>
    </source>
</evidence>
<dbReference type="PROSITE" id="PS00290">
    <property type="entry name" value="IG_MHC"/>
    <property type="match status" value="1"/>
</dbReference>
<dbReference type="PROSITE" id="PS50200">
    <property type="entry name" value="RA"/>
    <property type="match status" value="1"/>
</dbReference>
<dbReference type="Proteomes" id="UP000010556">
    <property type="component" value="Unassembled WGS sequence"/>
</dbReference>
<dbReference type="FunFam" id="1.10.840.10:FF:000012">
    <property type="entry name" value="Ral guanine nucleotide dissociation stimulator-like 2"/>
    <property type="match status" value="1"/>
</dbReference>
<dbReference type="InterPro" id="IPR013783">
    <property type="entry name" value="Ig-like_fold"/>
</dbReference>
<dbReference type="FunFam" id="3.10.20.90:FF:000153">
    <property type="entry name" value="Ral guanine nucleotide dissociation stimulator like 2"/>
    <property type="match status" value="1"/>
</dbReference>
<evidence type="ECO:0000313" key="13">
    <source>
        <dbReference type="Proteomes" id="UP000010556"/>
    </source>
</evidence>
<dbReference type="InterPro" id="IPR003006">
    <property type="entry name" value="Ig/MHC_CS"/>
</dbReference>
<dbReference type="Gene3D" id="3.10.20.90">
    <property type="entry name" value="Phosphatidylinositol 3-kinase Catalytic Subunit, Chain A, domain 1"/>
    <property type="match status" value="1"/>
</dbReference>
<dbReference type="EMBL" id="KB111258">
    <property type="protein sequence ID" value="ELK26121.1"/>
    <property type="molecule type" value="Genomic_DNA"/>
</dbReference>
<dbReference type="InterPro" id="IPR001895">
    <property type="entry name" value="RASGEF_cat_dom"/>
</dbReference>
<dbReference type="InterPro" id="IPR003597">
    <property type="entry name" value="Ig_C1-set"/>
</dbReference>
<dbReference type="InterPro" id="IPR000159">
    <property type="entry name" value="RA_dom"/>
</dbReference>
<evidence type="ECO:0000256" key="2">
    <source>
        <dbReference type="ARBA" id="ARBA00057664"/>
    </source>
</evidence>
<comment type="subunit">
    <text evidence="3">Interacts with SAMD9.</text>
</comment>
<keyword evidence="13" id="KW-1185">Reference proteome</keyword>
<dbReference type="Pfam" id="PF00617">
    <property type="entry name" value="RasGEF"/>
    <property type="match status" value="1"/>
</dbReference>
<protein>
    <recommendedName>
        <fullName evidence="4">Ral guanine nucleotide dissociation stimulator-like 2</fullName>
    </recommendedName>
    <alternativeName>
        <fullName evidence="5">Ras-associated protein RAB2L</fullName>
    </alternativeName>
</protein>
<feature type="region of interest" description="Disordered" evidence="7">
    <location>
        <begin position="895"/>
        <end position="919"/>
    </location>
</feature>
<dbReference type="PANTHER" id="PTHR23113">
    <property type="entry name" value="GUANINE NUCLEOTIDE EXCHANGE FACTOR"/>
    <property type="match status" value="1"/>
</dbReference>
<dbReference type="PRINTS" id="PR01669">
    <property type="entry name" value="TAPASIN"/>
</dbReference>
<evidence type="ECO:0000313" key="12">
    <source>
        <dbReference type="EMBL" id="ELK26121.1"/>
    </source>
</evidence>
<dbReference type="Pfam" id="PF00788">
    <property type="entry name" value="RA"/>
    <property type="match status" value="1"/>
</dbReference>
<feature type="domain" description="Ras-associating" evidence="9">
    <location>
        <begin position="1002"/>
        <end position="1089"/>
    </location>
</feature>
<evidence type="ECO:0000259" key="11">
    <source>
        <dbReference type="PROSITE" id="PS50835"/>
    </source>
</evidence>
<reference evidence="13" key="1">
    <citation type="journal article" date="2013" name="Science">
        <title>Comparative analysis of bat genomes provides insight into the evolution of flight and immunity.</title>
        <authorList>
            <person name="Zhang G."/>
            <person name="Cowled C."/>
            <person name="Shi Z."/>
            <person name="Huang Z."/>
            <person name="Bishop-Lilly K.A."/>
            <person name="Fang X."/>
            <person name="Wynne J.W."/>
            <person name="Xiong Z."/>
            <person name="Baker M.L."/>
            <person name="Zhao W."/>
            <person name="Tachedjian M."/>
            <person name="Zhu Y."/>
            <person name="Zhou P."/>
            <person name="Jiang X."/>
            <person name="Ng J."/>
            <person name="Yang L."/>
            <person name="Wu L."/>
            <person name="Xiao J."/>
            <person name="Feng Y."/>
            <person name="Chen Y."/>
            <person name="Sun X."/>
            <person name="Zhang Y."/>
            <person name="Marsh G.A."/>
            <person name="Crameri G."/>
            <person name="Broder C.C."/>
            <person name="Frey K.G."/>
            <person name="Wang L.F."/>
            <person name="Wang J."/>
        </authorList>
    </citation>
    <scope>NUCLEOTIDE SEQUENCE [LARGE SCALE GENOMIC DNA]</scope>
</reference>
<evidence type="ECO:0000259" key="10">
    <source>
        <dbReference type="PROSITE" id="PS50212"/>
    </source>
</evidence>
<evidence type="ECO:0000259" key="8">
    <source>
        <dbReference type="PROSITE" id="PS50009"/>
    </source>
</evidence>
<dbReference type="InterPro" id="IPR029071">
    <property type="entry name" value="Ubiquitin-like_domsf"/>
</dbReference>
<dbReference type="SMART" id="SM00229">
    <property type="entry name" value="RasGEFN"/>
    <property type="match status" value="1"/>
</dbReference>
<dbReference type="InterPro" id="IPR036179">
    <property type="entry name" value="Ig-like_dom_sf"/>
</dbReference>
<dbReference type="PANTHER" id="PTHR23113:SF367">
    <property type="entry name" value="RAL GUANINE NUCLEOTIDE DISSOCIATION STIMULATOR-LIKE 2 ISOFORM X1"/>
    <property type="match status" value="1"/>
</dbReference>
<dbReference type="eggNOG" id="KOG3629">
    <property type="taxonomic scope" value="Eukaryota"/>
</dbReference>
<dbReference type="GO" id="GO:0019885">
    <property type="term" value="P:antigen processing and presentation of endogenous peptide antigen via MHC class I"/>
    <property type="evidence" value="ECO:0007669"/>
    <property type="project" value="InterPro"/>
</dbReference>
<feature type="compositionally biased region" description="Low complexity" evidence="7">
    <location>
        <begin position="1095"/>
        <end position="1109"/>
    </location>
</feature>
<feature type="domain" description="N-terminal Ras-GEF" evidence="10">
    <location>
        <begin position="442"/>
        <end position="566"/>
    </location>
</feature>
<dbReference type="GO" id="GO:0005886">
    <property type="term" value="C:plasma membrane"/>
    <property type="evidence" value="ECO:0007669"/>
    <property type="project" value="TreeGrafter"/>
</dbReference>
<dbReference type="AlphaFoldDB" id="L5LJP3"/>
<dbReference type="CDD" id="cd06224">
    <property type="entry name" value="REM"/>
    <property type="match status" value="1"/>
</dbReference>
<feature type="domain" description="Ras-GEF" evidence="8">
    <location>
        <begin position="597"/>
        <end position="867"/>
    </location>
</feature>
<dbReference type="SUPFAM" id="SSF48366">
    <property type="entry name" value="Ras GEF"/>
    <property type="match status" value="1"/>
</dbReference>
<dbReference type="InterPro" id="IPR008056">
    <property type="entry name" value="Tapasin"/>
</dbReference>
<evidence type="ECO:0000256" key="6">
    <source>
        <dbReference type="PROSITE-ProRule" id="PRU00168"/>
    </source>
</evidence>
<feature type="region of interest" description="Disordered" evidence="7">
    <location>
        <begin position="404"/>
        <end position="444"/>
    </location>
</feature>
<gene>
    <name evidence="12" type="ORF">MDA_GLEAN10006849</name>
</gene>
<dbReference type="InterPro" id="IPR008937">
    <property type="entry name" value="Ras-like_GEF"/>
</dbReference>
<evidence type="ECO:0000256" key="1">
    <source>
        <dbReference type="ARBA" id="ARBA00022658"/>
    </source>
</evidence>
<dbReference type="SUPFAM" id="SSF54236">
    <property type="entry name" value="Ubiquitin-like"/>
    <property type="match status" value="1"/>
</dbReference>
<dbReference type="CDD" id="cd17211">
    <property type="entry name" value="RA_RGL2"/>
    <property type="match status" value="1"/>
</dbReference>
<feature type="region of interest" description="Disordered" evidence="7">
    <location>
        <begin position="935"/>
        <end position="1002"/>
    </location>
</feature>
<dbReference type="InterPro" id="IPR019804">
    <property type="entry name" value="Ras_G-nucl-exch_fac_CS"/>
</dbReference>
<name>L5LJP3_MYODS</name>
<keyword evidence="1 6" id="KW-0344">Guanine-nucleotide releasing factor</keyword>
<feature type="compositionally biased region" description="Low complexity" evidence="7">
    <location>
        <begin position="948"/>
        <end position="964"/>
    </location>
</feature>
<dbReference type="InterPro" id="IPR036964">
    <property type="entry name" value="RASGEF_cat_dom_sf"/>
</dbReference>
<sequence length="1131" mass="121469">KRPAALLLRQGPEAPPPRPDLDPQLYFRVLDPAGALQSAFRRYPASAPPPHCEMSRYVPLPAPAKWVRGLAPEQSCPRALDGTWFMVSMSSPVVSLSSLLRPQSEPQPEPAVITMATAVLTVVTHTPTTRIRLGQDALLDLSFAYMPPTPEATASLAPGPPPFGLEWRHQHQGKGHLLLAATPGLDGQTPAARDGAVAFAAWDDNEPWGPWTGNGTLRLPAVQPRQEGAYMATVHLSYLQGQVTLELAVQKPPKVSLTPAPLVWAAPGEAPPELLCLVSHFYPAAGLEVEWELRGPDGSIQEAKGHQWLSALHHHSDGSISLTGLLQPAPVTSAQHGARYACRVHHPSLPPLGRSAEVTLEVAGRSGPSLEDGIGLFLSAFLLLGLLKVLCWAAVYLSTSKKSEEKAPVSVRDEEEDGATFTVTSRQYRPLDPLAPTPPPRSSRRLRAGTLEALVRHLLDVRTSGADVTFTATLLATHRAFTSTPALLGLMADRLEALESHPADELERTKGVAISVLSTWLASHPEDFGSEVKGQLDRLESFLLRTGYAAGEGVGGGSTDLIRNLRSRVDPQAPDLPKPLALPGDPPADPTDVLVFLADHLAEQLTLLDAELFLNLVPSQCLGGLWGHRDRPGHSHLCPSVRATVTQFNKVAGAVVSSVLGAISTGEDPGEVTIRPLRPPQRARLLEKWIRVAEECRLLRNFSSVYAVVSALQSSPIHRLRAAWGEAARDSLRVFSSLCQIFSEEDNYSQSRELLLREVKGQPSLEPSSRKALKSGSRGGGVVPYLGTFLKDLVMLDAASKDELENGYINFDKRRKEFTVLSELRRLQNECRGYDLRPDPDIQQWLRGLRPLTEAQSHRVSCEVEPPGTGDPPAPRVLRPTLVISQWTEVLGSVGGPTPLVSWDRPNVGGDEVPGNPAPLLTRLAQHMKWPSVSSLDSALESTPSLQSPAGPSHLSPPASSPRPSRGHRRSASCGTPLSGGAEGASRGPASGGGGSGPGASDCRIIRVQMELGEDGSVYKSILVTSQDKAPSIISRVLKKNNRDSAVASEYELVQLLPGERELTIPPSANVFYAMDRASHDFLLRQRRRSSTATPGLASGPSASGTPPSEGGGGSFPRIKATGRKIARALF</sequence>
<feature type="domain" description="Ig-like" evidence="11">
    <location>
        <begin position="253"/>
        <end position="359"/>
    </location>
</feature>
<dbReference type="Pfam" id="PF00618">
    <property type="entry name" value="RasGEF_N"/>
    <property type="match status" value="1"/>
</dbReference>
<dbReference type="InterPro" id="IPR007110">
    <property type="entry name" value="Ig-like_dom"/>
</dbReference>
<organism evidence="12 13">
    <name type="scientific">Myotis davidii</name>
    <name type="common">David's myotis</name>
    <dbReference type="NCBI Taxonomy" id="225400"/>
    <lineage>
        <taxon>Eukaryota</taxon>
        <taxon>Metazoa</taxon>
        <taxon>Chordata</taxon>
        <taxon>Craniata</taxon>
        <taxon>Vertebrata</taxon>
        <taxon>Euteleostomi</taxon>
        <taxon>Mammalia</taxon>
        <taxon>Eutheria</taxon>
        <taxon>Laurasiatheria</taxon>
        <taxon>Chiroptera</taxon>
        <taxon>Yangochiroptera</taxon>
        <taxon>Vespertilionidae</taxon>
        <taxon>Myotis</taxon>
    </lineage>
</organism>
<feature type="region of interest" description="Disordered" evidence="7">
    <location>
        <begin position="1088"/>
        <end position="1119"/>
    </location>
</feature>
<dbReference type="Gene3D" id="1.10.840.10">
    <property type="entry name" value="Ras guanine-nucleotide exchange factors catalytic domain"/>
    <property type="match status" value="1"/>
</dbReference>
<evidence type="ECO:0000259" key="9">
    <source>
        <dbReference type="PROSITE" id="PS50200"/>
    </source>
</evidence>
<dbReference type="PROSITE" id="PS00720">
    <property type="entry name" value="RASGEF"/>
    <property type="match status" value="1"/>
</dbReference>
<feature type="compositionally biased region" description="Polar residues" evidence="7">
    <location>
        <begin position="935"/>
        <end position="947"/>
    </location>
</feature>
<dbReference type="Gene3D" id="1.20.870.10">
    <property type="entry name" value="Son of sevenless (SoS) protein Chain: S domain 1"/>
    <property type="match status" value="1"/>
</dbReference>
<dbReference type="CDD" id="cd00155">
    <property type="entry name" value="RasGEF"/>
    <property type="match status" value="1"/>
</dbReference>
<dbReference type="GO" id="GO:0007265">
    <property type="term" value="P:Ras protein signal transduction"/>
    <property type="evidence" value="ECO:0007669"/>
    <property type="project" value="TreeGrafter"/>
</dbReference>
<dbReference type="SMART" id="SM00147">
    <property type="entry name" value="RasGEF"/>
    <property type="match status" value="1"/>
</dbReference>
<dbReference type="InterPro" id="IPR023578">
    <property type="entry name" value="Ras_GEF_dom_sf"/>
</dbReference>
<dbReference type="PROSITE" id="PS50835">
    <property type="entry name" value="IG_LIKE"/>
    <property type="match status" value="1"/>
</dbReference>
<feature type="non-terminal residue" evidence="12">
    <location>
        <position position="1"/>
    </location>
</feature>
<dbReference type="PROSITE" id="PS50212">
    <property type="entry name" value="RASGEF_NTER"/>
    <property type="match status" value="1"/>
</dbReference>
<feature type="region of interest" description="Disordered" evidence="7">
    <location>
        <begin position="1"/>
        <end position="21"/>
    </location>
</feature>
<accession>L5LJP3</accession>
<dbReference type="Pfam" id="PF07654">
    <property type="entry name" value="C1-set"/>
    <property type="match status" value="1"/>
</dbReference>
<dbReference type="SMART" id="SM00314">
    <property type="entry name" value="RA"/>
    <property type="match status" value="1"/>
</dbReference>
<dbReference type="InterPro" id="IPR000651">
    <property type="entry name" value="Ras-like_Gua-exchang_fac_N"/>
</dbReference>
<dbReference type="Gene3D" id="2.60.40.10">
    <property type="entry name" value="Immunoglobulins"/>
    <property type="match status" value="3"/>
</dbReference>
<dbReference type="PROSITE" id="PS50009">
    <property type="entry name" value="RASGEF_CAT"/>
    <property type="match status" value="1"/>
</dbReference>
<evidence type="ECO:0000256" key="4">
    <source>
        <dbReference type="ARBA" id="ARBA00068203"/>
    </source>
</evidence>
<evidence type="ECO:0000256" key="7">
    <source>
        <dbReference type="SAM" id="MobiDB-lite"/>
    </source>
</evidence>
<dbReference type="GO" id="GO:0005085">
    <property type="term" value="F:guanyl-nucleotide exchange factor activity"/>
    <property type="evidence" value="ECO:0007669"/>
    <property type="project" value="UniProtKB-KW"/>
</dbReference>